<evidence type="ECO:0000313" key="2">
    <source>
        <dbReference type="Proteomes" id="UP000242715"/>
    </source>
</evidence>
<evidence type="ECO:0008006" key="3">
    <source>
        <dbReference type="Google" id="ProtNLM"/>
    </source>
</evidence>
<dbReference type="AlphaFoldDB" id="A0A2Z6NT59"/>
<reference evidence="2" key="1">
    <citation type="journal article" date="2017" name="Front. Plant Sci.">
        <title>Climate Clever Clovers: New Paradigm to Reduce the Environmental Footprint of Ruminants by Breeding Low Methanogenic Forages Utilizing Haplotype Variation.</title>
        <authorList>
            <person name="Kaur P."/>
            <person name="Appels R."/>
            <person name="Bayer P.E."/>
            <person name="Keeble-Gagnere G."/>
            <person name="Wang J."/>
            <person name="Hirakawa H."/>
            <person name="Shirasawa K."/>
            <person name="Vercoe P."/>
            <person name="Stefanova K."/>
            <person name="Durmic Z."/>
            <person name="Nichols P."/>
            <person name="Revell C."/>
            <person name="Isobe S.N."/>
            <person name="Edwards D."/>
            <person name="Erskine W."/>
        </authorList>
    </citation>
    <scope>NUCLEOTIDE SEQUENCE [LARGE SCALE GENOMIC DNA]</scope>
    <source>
        <strain evidence="2">cv. Daliak</strain>
    </source>
</reference>
<dbReference type="EMBL" id="DF973741">
    <property type="protein sequence ID" value="GAU39045.1"/>
    <property type="molecule type" value="Genomic_DNA"/>
</dbReference>
<name>A0A2Z6NT59_TRISU</name>
<keyword evidence="2" id="KW-1185">Reference proteome</keyword>
<protein>
    <recommendedName>
        <fullName evidence="3">Reverse transcriptase zinc-binding domain-containing protein</fullName>
    </recommendedName>
</protein>
<accession>A0A2Z6NT59</accession>
<organism evidence="1 2">
    <name type="scientific">Trifolium subterraneum</name>
    <name type="common">Subterranean clover</name>
    <dbReference type="NCBI Taxonomy" id="3900"/>
    <lineage>
        <taxon>Eukaryota</taxon>
        <taxon>Viridiplantae</taxon>
        <taxon>Streptophyta</taxon>
        <taxon>Embryophyta</taxon>
        <taxon>Tracheophyta</taxon>
        <taxon>Spermatophyta</taxon>
        <taxon>Magnoliopsida</taxon>
        <taxon>eudicotyledons</taxon>
        <taxon>Gunneridae</taxon>
        <taxon>Pentapetalae</taxon>
        <taxon>rosids</taxon>
        <taxon>fabids</taxon>
        <taxon>Fabales</taxon>
        <taxon>Fabaceae</taxon>
        <taxon>Papilionoideae</taxon>
        <taxon>50 kb inversion clade</taxon>
        <taxon>NPAAA clade</taxon>
        <taxon>Hologalegina</taxon>
        <taxon>IRL clade</taxon>
        <taxon>Trifolieae</taxon>
        <taxon>Trifolium</taxon>
    </lineage>
</organism>
<gene>
    <name evidence="1" type="ORF">TSUD_60010</name>
</gene>
<evidence type="ECO:0000313" key="1">
    <source>
        <dbReference type="EMBL" id="GAU39045.1"/>
    </source>
</evidence>
<sequence>MISPIWYRVSRWVGIEYVSPNSIMQIFESFLGLGVGRQVRLGLILVWHAVVWTIWNSRNDIIFAGGSSTIDILVDKVKLYSWKWFLGKNPDSPCSLYEWEVQPRLCGLARQCEVVMLGSLRFWLCVIPWGVLL</sequence>
<proteinExistence type="predicted"/>
<dbReference type="Proteomes" id="UP000242715">
    <property type="component" value="Unassembled WGS sequence"/>
</dbReference>
<dbReference type="OrthoDB" id="696485at2759"/>